<feature type="domain" description="Glycosyltransferase 2-like" evidence="1">
    <location>
        <begin position="7"/>
        <end position="162"/>
    </location>
</feature>
<dbReference type="Proteomes" id="UP000256424">
    <property type="component" value="Unassembled WGS sequence"/>
</dbReference>
<dbReference type="PANTHER" id="PTHR22916:SF3">
    <property type="entry name" value="UDP-GLCNAC:BETAGAL BETA-1,3-N-ACETYLGLUCOSAMINYLTRANSFERASE-LIKE PROTEIN 1"/>
    <property type="match status" value="1"/>
</dbReference>
<protein>
    <submittedName>
        <fullName evidence="2">Glycosyltransferase family 2 protein</fullName>
    </submittedName>
</protein>
<dbReference type="OrthoDB" id="5396343at2"/>
<keyword evidence="3" id="KW-1185">Reference proteome</keyword>
<dbReference type="CDD" id="cd00761">
    <property type="entry name" value="Glyco_tranf_GTA_type"/>
    <property type="match status" value="1"/>
</dbReference>
<evidence type="ECO:0000313" key="3">
    <source>
        <dbReference type="Proteomes" id="UP000256424"/>
    </source>
</evidence>
<dbReference type="PANTHER" id="PTHR22916">
    <property type="entry name" value="GLYCOSYLTRANSFERASE"/>
    <property type="match status" value="1"/>
</dbReference>
<dbReference type="InterPro" id="IPR029044">
    <property type="entry name" value="Nucleotide-diphossugar_trans"/>
</dbReference>
<dbReference type="Pfam" id="PF00535">
    <property type="entry name" value="Glycos_transf_2"/>
    <property type="match status" value="1"/>
</dbReference>
<name>A0A3D8J9B1_9HELI</name>
<proteinExistence type="predicted"/>
<organism evidence="2 3">
    <name type="scientific">Helicobacter aurati</name>
    <dbReference type="NCBI Taxonomy" id="137778"/>
    <lineage>
        <taxon>Bacteria</taxon>
        <taxon>Pseudomonadati</taxon>
        <taxon>Campylobacterota</taxon>
        <taxon>Epsilonproteobacteria</taxon>
        <taxon>Campylobacterales</taxon>
        <taxon>Helicobacteraceae</taxon>
        <taxon>Helicobacter</taxon>
    </lineage>
</organism>
<evidence type="ECO:0000259" key="1">
    <source>
        <dbReference type="Pfam" id="PF00535"/>
    </source>
</evidence>
<keyword evidence="2" id="KW-0808">Transferase</keyword>
<dbReference type="AlphaFoldDB" id="A0A3D8J9B1"/>
<dbReference type="GO" id="GO:0016758">
    <property type="term" value="F:hexosyltransferase activity"/>
    <property type="evidence" value="ECO:0007669"/>
    <property type="project" value="UniProtKB-ARBA"/>
</dbReference>
<sequence length="315" mass="36882">MSCPLVSIVLPTYNGEQYLAQSIESILNQTYKNIELIIVNDCSTDNTKQIIESYAKQDNRIKLIHNDVNQKLPKSLNIGFAHANGIYWTWTSDDNYYVTQAIESMLNFLETHTDYIMVCADYIIVREKKQSKRHVESQPENLIVYDGIGACFLYRAEIAKEVGFYNESKFLVEDYEYWLRMGLKGKIGELHTSLYYYRHHKNSLTSKRGLEIMKRKLDLQMEFMDSYFSVYPYLQNTSAYQELQALRIVHTHSNESADSIMESLSPLNADSRILYRILKDHYKATHNTVFLETINKLGLQYKIRAYLLRSRVKPL</sequence>
<dbReference type="InterPro" id="IPR001173">
    <property type="entry name" value="Glyco_trans_2-like"/>
</dbReference>
<reference evidence="2 3" key="1">
    <citation type="submission" date="2018-04" db="EMBL/GenBank/DDBJ databases">
        <title>Novel Campyloabacter and Helicobacter Species and Strains.</title>
        <authorList>
            <person name="Mannion A.J."/>
            <person name="Shen Z."/>
            <person name="Fox J.G."/>
        </authorList>
    </citation>
    <scope>NUCLEOTIDE SEQUENCE [LARGE SCALE GENOMIC DNA]</scope>
    <source>
        <strain evidence="2 3">MIT 97-5075</strain>
    </source>
</reference>
<dbReference type="EMBL" id="NXLW01000001">
    <property type="protein sequence ID" value="RDU73696.1"/>
    <property type="molecule type" value="Genomic_DNA"/>
</dbReference>
<dbReference type="SUPFAM" id="SSF53448">
    <property type="entry name" value="Nucleotide-diphospho-sugar transferases"/>
    <property type="match status" value="1"/>
</dbReference>
<dbReference type="RefSeq" id="WP_104762529.1">
    <property type="nucleotide sequence ID" value="NZ_FZPM01000005.1"/>
</dbReference>
<gene>
    <name evidence="2" type="ORF">CQA66_00470</name>
</gene>
<accession>A0A3D8J9B1</accession>
<evidence type="ECO:0000313" key="2">
    <source>
        <dbReference type="EMBL" id="RDU73696.1"/>
    </source>
</evidence>
<comment type="caution">
    <text evidence="2">The sequence shown here is derived from an EMBL/GenBank/DDBJ whole genome shotgun (WGS) entry which is preliminary data.</text>
</comment>
<dbReference type="Gene3D" id="3.90.550.10">
    <property type="entry name" value="Spore Coat Polysaccharide Biosynthesis Protein SpsA, Chain A"/>
    <property type="match status" value="1"/>
</dbReference>